<keyword evidence="3" id="KW-1185">Reference proteome</keyword>
<feature type="region of interest" description="Disordered" evidence="1">
    <location>
        <begin position="1"/>
        <end position="24"/>
    </location>
</feature>
<reference evidence="2 3" key="1">
    <citation type="journal article" date="2012" name="Proc. Natl. Acad. Sci. U.S.A.">
        <title>Comparative genomics of Ceriporiopsis subvermispora and Phanerochaete chrysosporium provide insight into selective ligninolysis.</title>
        <authorList>
            <person name="Fernandez-Fueyo E."/>
            <person name="Ruiz-Duenas F.J."/>
            <person name="Ferreira P."/>
            <person name="Floudas D."/>
            <person name="Hibbett D.S."/>
            <person name="Canessa P."/>
            <person name="Larrondo L.F."/>
            <person name="James T.Y."/>
            <person name="Seelenfreund D."/>
            <person name="Lobos S."/>
            <person name="Polanco R."/>
            <person name="Tello M."/>
            <person name="Honda Y."/>
            <person name="Watanabe T."/>
            <person name="Watanabe T."/>
            <person name="Ryu J.S."/>
            <person name="Kubicek C.P."/>
            <person name="Schmoll M."/>
            <person name="Gaskell J."/>
            <person name="Hammel K.E."/>
            <person name="St John F.J."/>
            <person name="Vanden Wymelenberg A."/>
            <person name="Sabat G."/>
            <person name="Splinter BonDurant S."/>
            <person name="Syed K."/>
            <person name="Yadav J.S."/>
            <person name="Doddapaneni H."/>
            <person name="Subramanian V."/>
            <person name="Lavin J.L."/>
            <person name="Oguiza J.A."/>
            <person name="Perez G."/>
            <person name="Pisabarro A.G."/>
            <person name="Ramirez L."/>
            <person name="Santoyo F."/>
            <person name="Master E."/>
            <person name="Coutinho P.M."/>
            <person name="Henrissat B."/>
            <person name="Lombard V."/>
            <person name="Magnuson J.K."/>
            <person name="Kuees U."/>
            <person name="Hori C."/>
            <person name="Igarashi K."/>
            <person name="Samejima M."/>
            <person name="Held B.W."/>
            <person name="Barry K.W."/>
            <person name="LaButti K.M."/>
            <person name="Lapidus A."/>
            <person name="Lindquist E.A."/>
            <person name="Lucas S.M."/>
            <person name="Riley R."/>
            <person name="Salamov A.A."/>
            <person name="Hoffmeister D."/>
            <person name="Schwenk D."/>
            <person name="Hadar Y."/>
            <person name="Yarden O."/>
            <person name="de Vries R.P."/>
            <person name="Wiebenga A."/>
            <person name="Stenlid J."/>
            <person name="Eastwood D."/>
            <person name="Grigoriev I.V."/>
            <person name="Berka R.M."/>
            <person name="Blanchette R.A."/>
            <person name="Kersten P."/>
            <person name="Martinez A.T."/>
            <person name="Vicuna R."/>
            <person name="Cullen D."/>
        </authorList>
    </citation>
    <scope>NUCLEOTIDE SEQUENCE [LARGE SCALE GENOMIC DNA]</scope>
    <source>
        <strain evidence="2 3">B</strain>
    </source>
</reference>
<dbReference type="HOGENOM" id="CLU_2003639_0_0_1"/>
<name>M2QBP1_CERS8</name>
<proteinExistence type="predicted"/>
<feature type="compositionally biased region" description="Basic and acidic residues" evidence="1">
    <location>
        <begin position="1"/>
        <end position="18"/>
    </location>
</feature>
<evidence type="ECO:0000313" key="3">
    <source>
        <dbReference type="Proteomes" id="UP000016930"/>
    </source>
</evidence>
<dbReference type="AlphaFoldDB" id="M2QBP1"/>
<dbReference type="Proteomes" id="UP000016930">
    <property type="component" value="Unassembled WGS sequence"/>
</dbReference>
<protein>
    <submittedName>
        <fullName evidence="2">Uncharacterized protein</fullName>
    </submittedName>
</protein>
<sequence>MVVPYADKREKPSPERPRAVVSKTSKGKIGNVDKILRDSEEGYTVLDYIRVYRFLTFSLRGPTFVQHDVLRARVRTHSSQSYPNTPIVRASIGPPRIASSRSDHWVTACGARSWPAAQLDASCR</sequence>
<evidence type="ECO:0000256" key="1">
    <source>
        <dbReference type="SAM" id="MobiDB-lite"/>
    </source>
</evidence>
<organism evidence="2 3">
    <name type="scientific">Ceriporiopsis subvermispora (strain B)</name>
    <name type="common">White-rot fungus</name>
    <name type="synonym">Gelatoporia subvermispora</name>
    <dbReference type="NCBI Taxonomy" id="914234"/>
    <lineage>
        <taxon>Eukaryota</taxon>
        <taxon>Fungi</taxon>
        <taxon>Dikarya</taxon>
        <taxon>Basidiomycota</taxon>
        <taxon>Agaricomycotina</taxon>
        <taxon>Agaricomycetes</taxon>
        <taxon>Polyporales</taxon>
        <taxon>Gelatoporiaceae</taxon>
        <taxon>Gelatoporia</taxon>
    </lineage>
</organism>
<dbReference type="EMBL" id="KB445803">
    <property type="protein sequence ID" value="EMD34403.1"/>
    <property type="molecule type" value="Genomic_DNA"/>
</dbReference>
<gene>
    <name evidence="2" type="ORF">CERSUDRAFT_117281</name>
</gene>
<evidence type="ECO:0000313" key="2">
    <source>
        <dbReference type="EMBL" id="EMD34403.1"/>
    </source>
</evidence>
<accession>M2QBP1</accession>